<accession>A0A9W8RUX2</accession>
<reference evidence="1" key="1">
    <citation type="submission" date="2022-09" db="EMBL/GenBank/DDBJ databases">
        <title>Fusarium specimens isolated from Avocado Roots.</title>
        <authorList>
            <person name="Stajich J."/>
            <person name="Roper C."/>
            <person name="Heimlech-Rivalta G."/>
        </authorList>
    </citation>
    <scope>NUCLEOTIDE SEQUENCE</scope>
    <source>
        <strain evidence="1">CF00136</strain>
    </source>
</reference>
<evidence type="ECO:0000313" key="1">
    <source>
        <dbReference type="EMBL" id="KAJ4255486.1"/>
    </source>
</evidence>
<dbReference type="Proteomes" id="UP001152049">
    <property type="component" value="Unassembled WGS sequence"/>
</dbReference>
<organism evidence="1 2">
    <name type="scientific">Fusarium torreyae</name>
    <dbReference type="NCBI Taxonomy" id="1237075"/>
    <lineage>
        <taxon>Eukaryota</taxon>
        <taxon>Fungi</taxon>
        <taxon>Dikarya</taxon>
        <taxon>Ascomycota</taxon>
        <taxon>Pezizomycotina</taxon>
        <taxon>Sordariomycetes</taxon>
        <taxon>Hypocreomycetidae</taxon>
        <taxon>Hypocreales</taxon>
        <taxon>Nectriaceae</taxon>
        <taxon>Fusarium</taxon>
    </lineage>
</organism>
<name>A0A9W8RUX2_9HYPO</name>
<evidence type="ECO:0000313" key="2">
    <source>
        <dbReference type="Proteomes" id="UP001152049"/>
    </source>
</evidence>
<dbReference type="OrthoDB" id="5002989at2759"/>
<proteinExistence type="predicted"/>
<dbReference type="AlphaFoldDB" id="A0A9W8RUX2"/>
<protein>
    <submittedName>
        <fullName evidence="1">Uncharacterized protein</fullName>
    </submittedName>
</protein>
<comment type="caution">
    <text evidence="1">The sequence shown here is derived from an EMBL/GenBank/DDBJ whole genome shotgun (WGS) entry which is preliminary data.</text>
</comment>
<dbReference type="EMBL" id="JAOQAZ010000020">
    <property type="protein sequence ID" value="KAJ4255486.1"/>
    <property type="molecule type" value="Genomic_DNA"/>
</dbReference>
<keyword evidence="2" id="KW-1185">Reference proteome</keyword>
<gene>
    <name evidence="1" type="ORF">NW762_009481</name>
</gene>
<sequence>MDEFLEDAPYVDRRAAGGVIDDEEGFNKNKLKRFVDLALQENSIAWRRFWRKAFKVLDSTDDENENPVLRQARLIDTKVKVGALRRDHPPSIAYPEQDQEGRRQGDPVYPSLTLNFQVDSINWMWKEARERFFNPAHIDFNIGSEAKCLDRAITRYDRSLRERIDEYNEKLVIKTPRRRVVHFAETGPGHGPSVRHDTEEFAGLRIEHVCNVISELRELRLQDGCLLTWLCFTTV</sequence>